<keyword evidence="10 14" id="KW-0482">Metalloprotease</keyword>
<keyword evidence="6 13" id="KW-0479">Metal-binding</keyword>
<dbReference type="AlphaFoldDB" id="A0A2I2FWI6"/>
<evidence type="ECO:0000256" key="14">
    <source>
        <dbReference type="RuleBase" id="RU364017"/>
    </source>
</evidence>
<evidence type="ECO:0000256" key="8">
    <source>
        <dbReference type="ARBA" id="ARBA00022801"/>
    </source>
</evidence>
<dbReference type="GO" id="GO:0008270">
    <property type="term" value="F:zinc ion binding"/>
    <property type="evidence" value="ECO:0007669"/>
    <property type="project" value="InterPro"/>
</dbReference>
<dbReference type="GO" id="GO:0005576">
    <property type="term" value="C:extracellular region"/>
    <property type="evidence" value="ECO:0007669"/>
    <property type="project" value="UniProtKB-SubCell"/>
</dbReference>
<keyword evidence="5 14" id="KW-0645">Protease</keyword>
<feature type="compositionally biased region" description="Low complexity" evidence="15">
    <location>
        <begin position="614"/>
        <end position="627"/>
    </location>
</feature>
<dbReference type="STRING" id="1392250.A0A2I2FWI6"/>
<feature type="binding site" evidence="13">
    <location>
        <position position="432"/>
    </location>
    <ligand>
        <name>Zn(2+)</name>
        <dbReference type="ChEBI" id="CHEBI:29105"/>
        <note>catalytic</note>
    </ligand>
</feature>
<dbReference type="PANTHER" id="PTHR33478:SF1">
    <property type="entry name" value="EXTRACELLULAR METALLOPROTEINASE MEP"/>
    <property type="match status" value="1"/>
</dbReference>
<dbReference type="Gene3D" id="1.10.390.10">
    <property type="entry name" value="Neutral Protease Domain 2"/>
    <property type="match status" value="1"/>
</dbReference>
<evidence type="ECO:0000313" key="18">
    <source>
        <dbReference type="Proteomes" id="UP000234275"/>
    </source>
</evidence>
<organism evidence="17 18">
    <name type="scientific">Aspergillus steynii IBT 23096</name>
    <dbReference type="NCBI Taxonomy" id="1392250"/>
    <lineage>
        <taxon>Eukaryota</taxon>
        <taxon>Fungi</taxon>
        <taxon>Dikarya</taxon>
        <taxon>Ascomycota</taxon>
        <taxon>Pezizomycotina</taxon>
        <taxon>Eurotiomycetes</taxon>
        <taxon>Eurotiomycetidae</taxon>
        <taxon>Eurotiales</taxon>
        <taxon>Aspergillaceae</taxon>
        <taxon>Aspergillus</taxon>
        <taxon>Aspergillus subgen. Circumdati</taxon>
    </lineage>
</organism>
<feature type="domain" description="FTP" evidence="16">
    <location>
        <begin position="81"/>
        <end position="132"/>
    </location>
</feature>
<evidence type="ECO:0000256" key="2">
    <source>
        <dbReference type="ARBA" id="ARBA00004613"/>
    </source>
</evidence>
<evidence type="ECO:0000256" key="4">
    <source>
        <dbReference type="ARBA" id="ARBA00022525"/>
    </source>
</evidence>
<evidence type="ECO:0000256" key="3">
    <source>
        <dbReference type="ARBA" id="ARBA00006006"/>
    </source>
</evidence>
<dbReference type="SUPFAM" id="SSF55486">
    <property type="entry name" value="Metalloproteases ('zincins'), catalytic domain"/>
    <property type="match status" value="1"/>
</dbReference>
<comment type="similarity">
    <text evidence="3 14">Belongs to the peptidase M36 family.</text>
</comment>
<dbReference type="RefSeq" id="XP_024700302.1">
    <property type="nucleotide sequence ID" value="XM_024847090.1"/>
</dbReference>
<dbReference type="GeneID" id="36554789"/>
<dbReference type="InterPro" id="IPR011096">
    <property type="entry name" value="FTP_domain"/>
</dbReference>
<keyword evidence="9 13" id="KW-0862">Zinc</keyword>
<dbReference type="EMBL" id="MSFO01000008">
    <property type="protein sequence ID" value="PLB45000.1"/>
    <property type="molecule type" value="Genomic_DNA"/>
</dbReference>
<keyword evidence="4 14" id="KW-0964">Secreted</keyword>
<evidence type="ECO:0000256" key="5">
    <source>
        <dbReference type="ARBA" id="ARBA00022670"/>
    </source>
</evidence>
<comment type="cofactor">
    <cofactor evidence="13">
        <name>Zn(2+)</name>
        <dbReference type="ChEBI" id="CHEBI:29105"/>
    </cofactor>
    <text evidence="13">Binds 1 zinc ion per subunit.</text>
</comment>
<evidence type="ECO:0000313" key="17">
    <source>
        <dbReference type="EMBL" id="PLB45000.1"/>
    </source>
</evidence>
<dbReference type="Pfam" id="PF02128">
    <property type="entry name" value="Peptidase_M36"/>
    <property type="match status" value="1"/>
</dbReference>
<evidence type="ECO:0000256" key="12">
    <source>
        <dbReference type="PIRSR" id="PIRSR601842-1"/>
    </source>
</evidence>
<dbReference type="Pfam" id="PF07504">
    <property type="entry name" value="FTP"/>
    <property type="match status" value="1"/>
</dbReference>
<comment type="function">
    <text evidence="1">Secreted metalloproteinase that allows assimilation of proteinaceous substrates.</text>
</comment>
<evidence type="ECO:0000256" key="7">
    <source>
        <dbReference type="ARBA" id="ARBA00022729"/>
    </source>
</evidence>
<keyword evidence="7 14" id="KW-0732">Signal</keyword>
<dbReference type="VEuPathDB" id="FungiDB:P170DRAFT_415900"/>
<evidence type="ECO:0000259" key="16">
    <source>
        <dbReference type="Pfam" id="PF07504"/>
    </source>
</evidence>
<dbReference type="InterPro" id="IPR027268">
    <property type="entry name" value="Peptidase_M4/M1_CTD_sf"/>
</dbReference>
<name>A0A2I2FWI6_9EURO</name>
<dbReference type="InterPro" id="IPR001842">
    <property type="entry name" value="Peptidase_M36"/>
</dbReference>
<evidence type="ECO:0000256" key="9">
    <source>
        <dbReference type="ARBA" id="ARBA00022833"/>
    </source>
</evidence>
<dbReference type="GO" id="GO:0006508">
    <property type="term" value="P:proteolysis"/>
    <property type="evidence" value="ECO:0007669"/>
    <property type="project" value="UniProtKB-KW"/>
</dbReference>
<evidence type="ECO:0000256" key="1">
    <source>
        <dbReference type="ARBA" id="ARBA00003174"/>
    </source>
</evidence>
<dbReference type="PRINTS" id="PR00999">
    <property type="entry name" value="FUNGALYSIN"/>
</dbReference>
<keyword evidence="11 14" id="KW-0865">Zymogen</keyword>
<feature type="binding site" evidence="13">
    <location>
        <position position="428"/>
    </location>
    <ligand>
        <name>Zn(2+)</name>
        <dbReference type="ChEBI" id="CHEBI:29105"/>
        <note>catalytic</note>
    </ligand>
</feature>
<comment type="subcellular location">
    <subcellularLocation>
        <location evidence="2 14">Secreted</location>
    </subcellularLocation>
</comment>
<feature type="binding site" evidence="13">
    <location>
        <position position="458"/>
    </location>
    <ligand>
        <name>Zn(2+)</name>
        <dbReference type="ChEBI" id="CHEBI:29105"/>
        <note>catalytic</note>
    </ligand>
</feature>
<dbReference type="PANTHER" id="PTHR33478">
    <property type="entry name" value="EXTRACELLULAR METALLOPROTEINASE MEP"/>
    <property type="match status" value="1"/>
</dbReference>
<evidence type="ECO:0000256" key="13">
    <source>
        <dbReference type="PIRSR" id="PIRSR601842-2"/>
    </source>
</evidence>
<dbReference type="Proteomes" id="UP000234275">
    <property type="component" value="Unassembled WGS sequence"/>
</dbReference>
<dbReference type="Gene3D" id="3.10.170.10">
    <property type="match status" value="1"/>
</dbReference>
<dbReference type="OrthoDB" id="3227768at2759"/>
<dbReference type="CDD" id="cd09596">
    <property type="entry name" value="M36"/>
    <property type="match status" value="1"/>
</dbReference>
<keyword evidence="18" id="KW-1185">Reference proteome</keyword>
<accession>A0A2I2FWI6</accession>
<sequence length="633" mass="68296">MRNLLLGAIALPLAALAHPAHQTNALTRRTVDLSAFRLVSQAKYVDSDDAVTDAPSSLGGFQEQSYVETATQLVKSIASDAEFRVVDDHYVGDNGVAHVHFRQTAHGIDIDNADFNVNIGKDGKVFSYGNSFYTGEIPKANPLTKRDFSDPTAALKGASNTLKLSIAVDTVSTESTEEKESYVFKGTSGAVSDPKAKLVYFVKPDGKLALSWRVETDIEDNWLLSYVDANSEETVHGVVDYVAEADYQVYAWGLNDPTEGSRTTISNPWDLSASQYTWISDGNTNYTTTRGNNGIAQSNPSGGSSYLNNYRPSSSSLKFTYPYTTSSTPPSSYIDASITQLFYTANTYHDLLYVLGFTERAGNFEYNNGGKGGLGNDYVILNAQDGSGTNNANFATPPDGQPGRMRMYVWTQSTPYRDGSFESGIVIHEYTHGLSNRLTGGPSNSACLSSFESGGMGEGWGDFMATAIRLKSADTRSKNYPMGAWAANQAAGIRAYPYSTSTSTNPLTYTSVNGMTSVHAAGTVWATMLYEVLWNLIDKHGKNDAPRPTFEDGIPTDGKYLTMKLVIDGMALQPCNPNFVQARDAILDADAALTGGVNKCEIWKGFAKRGLGSGARYSSTSRTASTTIPSGVC</sequence>
<protein>
    <recommendedName>
        <fullName evidence="14">Extracellular metalloproteinase</fullName>
        <ecNumber evidence="14">3.4.24.-</ecNumber>
    </recommendedName>
    <alternativeName>
        <fullName evidence="14">Fungalysin</fullName>
    </alternativeName>
</protein>
<gene>
    <name evidence="17" type="ORF">P170DRAFT_415900</name>
</gene>
<reference evidence="17 18" key="1">
    <citation type="submission" date="2016-12" db="EMBL/GenBank/DDBJ databases">
        <title>The genomes of Aspergillus section Nigri reveals drivers in fungal speciation.</title>
        <authorList>
            <consortium name="DOE Joint Genome Institute"/>
            <person name="Vesth T.C."/>
            <person name="Nybo J."/>
            <person name="Theobald S."/>
            <person name="Brandl J."/>
            <person name="Frisvad J.C."/>
            <person name="Nielsen K.F."/>
            <person name="Lyhne E.K."/>
            <person name="Kogle M.E."/>
            <person name="Kuo A."/>
            <person name="Riley R."/>
            <person name="Clum A."/>
            <person name="Nolan M."/>
            <person name="Lipzen A."/>
            <person name="Salamov A."/>
            <person name="Henrissat B."/>
            <person name="Wiebenga A."/>
            <person name="De Vries R.P."/>
            <person name="Grigoriev I.V."/>
            <person name="Mortensen U.H."/>
            <person name="Andersen M.R."/>
            <person name="Baker S.E."/>
        </authorList>
    </citation>
    <scope>NUCLEOTIDE SEQUENCE [LARGE SCALE GENOMIC DNA]</scope>
    <source>
        <strain evidence="17 18">IBT 23096</strain>
    </source>
</reference>
<feature type="chain" id="PRO_5013987970" description="Extracellular metalloproteinase" evidence="14">
    <location>
        <begin position="26"/>
        <end position="633"/>
    </location>
</feature>
<dbReference type="GO" id="GO:0004222">
    <property type="term" value="F:metalloendopeptidase activity"/>
    <property type="evidence" value="ECO:0007669"/>
    <property type="project" value="InterPro"/>
</dbReference>
<feature type="binding site" evidence="13">
    <location>
        <position position="244"/>
    </location>
    <ligand>
        <name>Zn(2+)</name>
        <dbReference type="ChEBI" id="CHEBI:29105"/>
        <note>catalytic</note>
    </ligand>
</feature>
<evidence type="ECO:0000256" key="15">
    <source>
        <dbReference type="SAM" id="MobiDB-lite"/>
    </source>
</evidence>
<comment type="caution">
    <text evidence="17">The sequence shown here is derived from an EMBL/GenBank/DDBJ whole genome shotgun (WGS) entry which is preliminary data.</text>
</comment>
<feature type="active site" evidence="12">
    <location>
        <position position="429"/>
    </location>
</feature>
<keyword evidence="8 14" id="KW-0378">Hydrolase</keyword>
<evidence type="ECO:0000256" key="11">
    <source>
        <dbReference type="ARBA" id="ARBA00023145"/>
    </source>
</evidence>
<dbReference type="InterPro" id="IPR050371">
    <property type="entry name" value="Fungal_virulence_M36"/>
</dbReference>
<proteinExistence type="inferred from homology"/>
<feature type="region of interest" description="Disordered" evidence="15">
    <location>
        <begin position="611"/>
        <end position="633"/>
    </location>
</feature>
<dbReference type="EC" id="3.4.24.-" evidence="14"/>
<evidence type="ECO:0000256" key="10">
    <source>
        <dbReference type="ARBA" id="ARBA00023049"/>
    </source>
</evidence>
<evidence type="ECO:0000256" key="6">
    <source>
        <dbReference type="ARBA" id="ARBA00022723"/>
    </source>
</evidence>
<feature type="signal peptide" evidence="14">
    <location>
        <begin position="1"/>
        <end position="25"/>
    </location>
</feature>